<dbReference type="EMBL" id="UINC01088999">
    <property type="protein sequence ID" value="SVC39714.1"/>
    <property type="molecule type" value="Genomic_DNA"/>
</dbReference>
<dbReference type="AlphaFoldDB" id="A0A382LSI4"/>
<dbReference type="InterPro" id="IPR000863">
    <property type="entry name" value="Sulfotransferase_dom"/>
</dbReference>
<evidence type="ECO:0000313" key="4">
    <source>
        <dbReference type="EMBL" id="SVC39714.1"/>
    </source>
</evidence>
<dbReference type="SUPFAM" id="SSF52540">
    <property type="entry name" value="P-loop containing nucleoside triphosphate hydrolases"/>
    <property type="match status" value="1"/>
</dbReference>
<gene>
    <name evidence="4" type="ORF">METZ01_LOCUS292568</name>
</gene>
<name>A0A382LSI4_9ZZZZ</name>
<dbReference type="Gene3D" id="3.40.50.300">
    <property type="entry name" value="P-loop containing nucleotide triphosphate hydrolases"/>
    <property type="match status" value="1"/>
</dbReference>
<dbReference type="GO" id="GO:0008146">
    <property type="term" value="F:sulfotransferase activity"/>
    <property type="evidence" value="ECO:0007669"/>
    <property type="project" value="InterPro"/>
</dbReference>
<protein>
    <recommendedName>
        <fullName evidence="3">Sulfotransferase domain-containing protein</fullName>
    </recommendedName>
</protein>
<evidence type="ECO:0000259" key="3">
    <source>
        <dbReference type="Pfam" id="PF00685"/>
    </source>
</evidence>
<dbReference type="InterPro" id="IPR037359">
    <property type="entry name" value="NST/OST"/>
</dbReference>
<dbReference type="InterPro" id="IPR027417">
    <property type="entry name" value="P-loop_NTPase"/>
</dbReference>
<keyword evidence="1" id="KW-0808">Transferase</keyword>
<evidence type="ECO:0000256" key="1">
    <source>
        <dbReference type="ARBA" id="ARBA00022679"/>
    </source>
</evidence>
<evidence type="ECO:0000256" key="2">
    <source>
        <dbReference type="ARBA" id="ARBA00023180"/>
    </source>
</evidence>
<sequence>MKPNFFIVGGSKSGTTNISYYLNEHPQVFVSELNEPYYFCRFDVPEDFERPSMIKDEVKYLKLFENAKNHKAVGEATSAYLHCPHAASEIKKSFPDSKIIISLRNPIEKAHSSYFSYQFMHPDNRSFIDMINWQEQERHEKEFLIYNFIEAGFFSKHIKRYQDEFRSDNIKIIIFENYIKNESEHIKSILKFLGIDESINSTEQPKGSYRVPKNKITASLLGSSRFRKMATKLIPTVQRQKLGDKFFLKQTKKPSMLSSERKRLKEIYEAEVRNLEELLGYKLPWDDFRGTS</sequence>
<dbReference type="Pfam" id="PF00685">
    <property type="entry name" value="Sulfotransfer_1"/>
    <property type="match status" value="1"/>
</dbReference>
<proteinExistence type="predicted"/>
<reference evidence="4" key="1">
    <citation type="submission" date="2018-05" db="EMBL/GenBank/DDBJ databases">
        <authorList>
            <person name="Lanie J.A."/>
            <person name="Ng W.-L."/>
            <person name="Kazmierczak K.M."/>
            <person name="Andrzejewski T.M."/>
            <person name="Davidsen T.M."/>
            <person name="Wayne K.J."/>
            <person name="Tettelin H."/>
            <person name="Glass J.I."/>
            <person name="Rusch D."/>
            <person name="Podicherti R."/>
            <person name="Tsui H.-C.T."/>
            <person name="Winkler M.E."/>
        </authorList>
    </citation>
    <scope>NUCLEOTIDE SEQUENCE</scope>
</reference>
<dbReference type="PANTHER" id="PTHR10605:SF56">
    <property type="entry name" value="BIFUNCTIONAL HEPARAN SULFATE N-DEACETYLASE_N-SULFOTRANSFERASE"/>
    <property type="match status" value="1"/>
</dbReference>
<keyword evidence="2" id="KW-0325">Glycoprotein</keyword>
<organism evidence="4">
    <name type="scientific">marine metagenome</name>
    <dbReference type="NCBI Taxonomy" id="408172"/>
    <lineage>
        <taxon>unclassified sequences</taxon>
        <taxon>metagenomes</taxon>
        <taxon>ecological metagenomes</taxon>
    </lineage>
</organism>
<feature type="domain" description="Sulfotransferase" evidence="3">
    <location>
        <begin position="3"/>
        <end position="269"/>
    </location>
</feature>
<accession>A0A382LSI4</accession>
<dbReference type="PANTHER" id="PTHR10605">
    <property type="entry name" value="HEPARAN SULFATE SULFOTRANSFERASE"/>
    <property type="match status" value="1"/>
</dbReference>